<sequence>MSWTGAGTIELVKGRMDSKQYIEILDRKLLPMLDAVSITPGAPQRHEIIFQQDNDPKHTSKLTKAWFKKNKIEPLTWPANSPDINPIEHMWGALKRRLAAYDTDPRGANELWDRVQKEWANLTVAEAQKLIESMPRRCAAVVAAKGGNTKY</sequence>
<gene>
    <name evidence="2" type="ORF">A4X03_0g4205</name>
</gene>
<dbReference type="Pfam" id="PF13358">
    <property type="entry name" value="DDE_3"/>
    <property type="match status" value="1"/>
</dbReference>
<feature type="domain" description="Tc1-like transposase DDE" evidence="1">
    <location>
        <begin position="11"/>
        <end position="100"/>
    </location>
</feature>
<organism evidence="2 3">
    <name type="scientific">Tilletia caries</name>
    <name type="common">wheat bunt fungus</name>
    <dbReference type="NCBI Taxonomy" id="13290"/>
    <lineage>
        <taxon>Eukaryota</taxon>
        <taxon>Fungi</taxon>
        <taxon>Dikarya</taxon>
        <taxon>Basidiomycota</taxon>
        <taxon>Ustilaginomycotina</taxon>
        <taxon>Exobasidiomycetes</taxon>
        <taxon>Tilletiales</taxon>
        <taxon>Tilletiaceae</taxon>
        <taxon>Tilletia</taxon>
    </lineage>
</organism>
<dbReference type="Gene3D" id="3.30.420.10">
    <property type="entry name" value="Ribonuclease H-like superfamily/Ribonuclease H"/>
    <property type="match status" value="1"/>
</dbReference>
<dbReference type="InterPro" id="IPR012337">
    <property type="entry name" value="RNaseH-like_sf"/>
</dbReference>
<reference evidence="2" key="2">
    <citation type="journal article" date="2019" name="IMA Fungus">
        <title>Genome sequencing and comparison of five Tilletia species to identify candidate genes for the detection of regulated species infecting wheat.</title>
        <authorList>
            <person name="Nguyen H.D.T."/>
            <person name="Sultana T."/>
            <person name="Kesanakurti P."/>
            <person name="Hambleton S."/>
        </authorList>
    </citation>
    <scope>NUCLEOTIDE SEQUENCE</scope>
    <source>
        <strain evidence="2">DAOMC 238032</strain>
    </source>
</reference>
<evidence type="ECO:0000313" key="3">
    <source>
        <dbReference type="Proteomes" id="UP000077671"/>
    </source>
</evidence>
<dbReference type="GO" id="GO:0003676">
    <property type="term" value="F:nucleic acid binding"/>
    <property type="evidence" value="ECO:0007669"/>
    <property type="project" value="InterPro"/>
</dbReference>
<proteinExistence type="predicted"/>
<evidence type="ECO:0000313" key="2">
    <source>
        <dbReference type="EMBL" id="KAE8259041.1"/>
    </source>
</evidence>
<dbReference type="InterPro" id="IPR036397">
    <property type="entry name" value="RNaseH_sf"/>
</dbReference>
<dbReference type="Proteomes" id="UP000077671">
    <property type="component" value="Unassembled WGS sequence"/>
</dbReference>
<name>A0A8T8TEP5_9BASI</name>
<dbReference type="EMBL" id="LWDD02000547">
    <property type="protein sequence ID" value="KAE8259041.1"/>
    <property type="molecule type" value="Genomic_DNA"/>
</dbReference>
<protein>
    <recommendedName>
        <fullName evidence="1">Tc1-like transposase DDE domain-containing protein</fullName>
    </recommendedName>
</protein>
<dbReference type="PANTHER" id="PTHR47326">
    <property type="entry name" value="TRANSPOSABLE ELEMENT TC3 TRANSPOSASE-LIKE PROTEIN"/>
    <property type="match status" value="1"/>
</dbReference>
<dbReference type="PANTHER" id="PTHR47326:SF1">
    <property type="entry name" value="HTH PSQ-TYPE DOMAIN-CONTAINING PROTEIN"/>
    <property type="match status" value="1"/>
</dbReference>
<dbReference type="AlphaFoldDB" id="A0A8T8TEP5"/>
<dbReference type="SUPFAM" id="SSF53098">
    <property type="entry name" value="Ribonuclease H-like"/>
    <property type="match status" value="1"/>
</dbReference>
<accession>A0A8T8TEP5</accession>
<evidence type="ECO:0000259" key="1">
    <source>
        <dbReference type="Pfam" id="PF13358"/>
    </source>
</evidence>
<dbReference type="InterPro" id="IPR038717">
    <property type="entry name" value="Tc1-like_DDE_dom"/>
</dbReference>
<reference evidence="2" key="1">
    <citation type="submission" date="2016-04" db="EMBL/GenBank/DDBJ databases">
        <authorList>
            <person name="Nguyen H.D."/>
            <person name="Kesanakurti P."/>
            <person name="Cullis J."/>
            <person name="Levesque C.A."/>
            <person name="Hambleton S."/>
        </authorList>
    </citation>
    <scope>NUCLEOTIDE SEQUENCE</scope>
    <source>
        <strain evidence="2">DAOMC 238032</strain>
    </source>
</reference>
<comment type="caution">
    <text evidence="2">The sequence shown here is derived from an EMBL/GenBank/DDBJ whole genome shotgun (WGS) entry which is preliminary data.</text>
</comment>